<feature type="compositionally biased region" description="Polar residues" evidence="3">
    <location>
        <begin position="345"/>
        <end position="354"/>
    </location>
</feature>
<evidence type="ECO:0000313" key="5">
    <source>
        <dbReference type="EMBL" id="KAF5840871.1"/>
    </source>
</evidence>
<feature type="compositionally biased region" description="Low complexity" evidence="3">
    <location>
        <begin position="94"/>
        <end position="110"/>
    </location>
</feature>
<evidence type="ECO:0000259" key="4">
    <source>
        <dbReference type="PROSITE" id="PS51295"/>
    </source>
</evidence>
<feature type="compositionally biased region" description="Gly residues" evidence="3">
    <location>
        <begin position="111"/>
        <end position="124"/>
    </location>
</feature>
<feature type="domain" description="CRM" evidence="4">
    <location>
        <begin position="185"/>
        <end position="287"/>
    </location>
</feature>
<feature type="compositionally biased region" description="Basic and acidic residues" evidence="3">
    <location>
        <begin position="455"/>
        <end position="472"/>
    </location>
</feature>
<feature type="region of interest" description="Disordered" evidence="3">
    <location>
        <begin position="326"/>
        <end position="387"/>
    </location>
</feature>
<keyword evidence="6" id="KW-1185">Reference proteome</keyword>
<dbReference type="EMBL" id="MU069501">
    <property type="protein sequence ID" value="KAF5840871.1"/>
    <property type="molecule type" value="Genomic_DNA"/>
</dbReference>
<feature type="region of interest" description="Disordered" evidence="3">
    <location>
        <begin position="83"/>
        <end position="154"/>
    </location>
</feature>
<accession>A0ABQ7H221</accession>
<reference evidence="5" key="1">
    <citation type="submission" date="2017-08" db="EMBL/GenBank/DDBJ databases">
        <authorList>
            <person name="Polle J.E."/>
            <person name="Barry K."/>
            <person name="Cushman J."/>
            <person name="Schmutz J."/>
            <person name="Tran D."/>
            <person name="Hathwaick L.T."/>
            <person name="Yim W.C."/>
            <person name="Jenkins J."/>
            <person name="Mckie-Krisberg Z.M."/>
            <person name="Prochnik S."/>
            <person name="Lindquist E."/>
            <person name="Dockter R.B."/>
            <person name="Adam C."/>
            <person name="Molina H."/>
            <person name="Bunkerborg J."/>
            <person name="Jin E."/>
            <person name="Buchheim M."/>
            <person name="Magnuson J."/>
        </authorList>
    </citation>
    <scope>NUCLEOTIDE SEQUENCE</scope>
    <source>
        <strain evidence="5">CCAP 19/18</strain>
    </source>
</reference>
<feature type="compositionally biased region" description="Basic and acidic residues" evidence="3">
    <location>
        <begin position="132"/>
        <end position="147"/>
    </location>
</feature>
<gene>
    <name evidence="5" type="ORF">DUNSADRAFT_15239</name>
</gene>
<protein>
    <recommendedName>
        <fullName evidence="4">CRM domain-containing protein</fullName>
    </recommendedName>
</protein>
<dbReference type="Proteomes" id="UP000815325">
    <property type="component" value="Unassembled WGS sequence"/>
</dbReference>
<name>A0ABQ7H221_DUNSA</name>
<evidence type="ECO:0000256" key="1">
    <source>
        <dbReference type="ARBA" id="ARBA00022884"/>
    </source>
</evidence>
<organism evidence="5 6">
    <name type="scientific">Dunaliella salina</name>
    <name type="common">Green alga</name>
    <name type="synonym">Protococcus salinus</name>
    <dbReference type="NCBI Taxonomy" id="3046"/>
    <lineage>
        <taxon>Eukaryota</taxon>
        <taxon>Viridiplantae</taxon>
        <taxon>Chlorophyta</taxon>
        <taxon>core chlorophytes</taxon>
        <taxon>Chlorophyceae</taxon>
        <taxon>CS clade</taxon>
        <taxon>Chlamydomonadales</taxon>
        <taxon>Dunaliellaceae</taxon>
        <taxon>Dunaliella</taxon>
    </lineage>
</organism>
<dbReference type="InterPro" id="IPR001890">
    <property type="entry name" value="RNA-binding_CRM"/>
</dbReference>
<evidence type="ECO:0000256" key="3">
    <source>
        <dbReference type="SAM" id="MobiDB-lite"/>
    </source>
</evidence>
<sequence>MSWQQFLVRSLRAASSASSKRGSVALSCMQRSLPSNSIAATCGRSPPAAAAAAAAPSASLASVRAFQSSRGLPFSAASLLQQSKRSSQPSFPPSASTQAISTSSSCSVSAGTGGEGAAGSGLIGEGEDDEETLKKEPRTKPRPKEPPDPAVVSTESTMQEMEIIPGSSPADGEHIFFLSRHTHTHRLSREATAHLHHIVQVRESKLGALPRLRVGKEGLKKAFLASVADSLQAHGVVKVQVPKNSGLELGFVAFCLEASQDCIILGQKGNTLTAYRDTSLPRPPSTYADSGTTFLEHQQRNHSYQQHPASPQTVMHNRGAHEQHVLQQLAQQQQQYQQQQQGQQWTASGGSNTEAAGGECKEPLPALKRLDGDDELEEEQAGTGLRQLDFDDKLEGYGMGIQAGAFGGAKGSERPKQRECVSVARASAAFTADVEHRVTGMRGCGDSAAHGKVGGRQEQKEPKSSRSSEGLRNRGLTPKPKPLRFNLGRVVG</sequence>
<dbReference type="Gene3D" id="3.30.110.60">
    <property type="entry name" value="YhbY-like"/>
    <property type="match status" value="1"/>
</dbReference>
<proteinExistence type="predicted"/>
<evidence type="ECO:0000256" key="2">
    <source>
        <dbReference type="PROSITE-ProRule" id="PRU00626"/>
    </source>
</evidence>
<dbReference type="PROSITE" id="PS51295">
    <property type="entry name" value="CRM"/>
    <property type="match status" value="1"/>
</dbReference>
<evidence type="ECO:0000313" key="6">
    <source>
        <dbReference type="Proteomes" id="UP000815325"/>
    </source>
</evidence>
<feature type="region of interest" description="Disordered" evidence="3">
    <location>
        <begin position="441"/>
        <end position="492"/>
    </location>
</feature>
<dbReference type="SMART" id="SM01103">
    <property type="entry name" value="CRS1_YhbY"/>
    <property type="match status" value="1"/>
</dbReference>
<comment type="caution">
    <text evidence="5">The sequence shown here is derived from an EMBL/GenBank/DDBJ whole genome shotgun (WGS) entry which is preliminary data.</text>
</comment>
<dbReference type="Pfam" id="PF01985">
    <property type="entry name" value="CRS1_YhbY"/>
    <property type="match status" value="1"/>
</dbReference>
<dbReference type="InterPro" id="IPR035920">
    <property type="entry name" value="YhbY-like_sf"/>
</dbReference>
<feature type="compositionally biased region" description="Low complexity" evidence="3">
    <location>
        <begin position="327"/>
        <end position="344"/>
    </location>
</feature>
<keyword evidence="1 2" id="KW-0694">RNA-binding</keyword>
<dbReference type="SUPFAM" id="SSF75471">
    <property type="entry name" value="YhbY-like"/>
    <property type="match status" value="1"/>
</dbReference>